<evidence type="ECO:0000313" key="2">
    <source>
        <dbReference type="EMBL" id="QIA97908.1"/>
    </source>
</evidence>
<evidence type="ECO:0000256" key="1">
    <source>
        <dbReference type="SAM" id="Coils"/>
    </source>
</evidence>
<keyword evidence="1" id="KW-0175">Coiled coil</keyword>
<protein>
    <submittedName>
        <fullName evidence="2">Uncharacterized protein</fullName>
    </submittedName>
</protein>
<proteinExistence type="predicted"/>
<gene>
    <name evidence="2" type="ORF">AP_R.00g000080-v1.0.a3</name>
</gene>
<reference evidence="2" key="1">
    <citation type="submission" date="2020-02" db="EMBL/GenBank/DDBJ databases">
        <title>The eccDNA Replicon: A heritable, self-replicating, extra-nuclear vehicle that enables gene amplification and rapid adaptive evolution in Amaranthus palmeri.</title>
        <authorList>
            <person name="Saski C.A."/>
            <person name="Molin W.T."/>
        </authorList>
    </citation>
    <scope>NUCLEOTIDE SEQUENCE</scope>
</reference>
<dbReference type="EMBL" id="MT025716">
    <property type="protein sequence ID" value="QIA97908.1"/>
    <property type="molecule type" value="Genomic_DNA"/>
</dbReference>
<sequence>MAYLVHDNWYQSRSVRGGRRYDRDIQNLYSDGVLESKTNSIRGPYSAETRQDLQNDFNRVISLMEGLITRINNNIAHQEQMAKQSQANLDQHREQLQQKYLESKKKSDARFDAILQRISKKA</sequence>
<accession>A0A6C0T9Y2</accession>
<organism evidence="2">
    <name type="scientific">Amaranthus palmeri</name>
    <name type="common">Palmer's pigweed</name>
    <dbReference type="NCBI Taxonomy" id="107608"/>
    <lineage>
        <taxon>Eukaryota</taxon>
        <taxon>Viridiplantae</taxon>
        <taxon>Streptophyta</taxon>
        <taxon>Embryophyta</taxon>
        <taxon>Tracheophyta</taxon>
        <taxon>Spermatophyta</taxon>
        <taxon>Magnoliopsida</taxon>
        <taxon>eudicotyledons</taxon>
        <taxon>Gunneridae</taxon>
        <taxon>Pentapetalae</taxon>
        <taxon>Caryophyllales</taxon>
        <taxon>Amaranthaceae</taxon>
        <taxon>Amaranthus</taxon>
    </lineage>
</organism>
<feature type="coiled-coil region" evidence="1">
    <location>
        <begin position="68"/>
        <end position="102"/>
    </location>
</feature>
<dbReference type="AlphaFoldDB" id="A0A6C0T9Y2"/>
<name>A0A6C0T9Y2_AMAPA</name>